<dbReference type="GO" id="GO:0033711">
    <property type="term" value="F:4-phosphoerythronate dehydrogenase activity"/>
    <property type="evidence" value="ECO:0007669"/>
    <property type="project" value="UniProtKB-EC"/>
</dbReference>
<feature type="binding site" evidence="5">
    <location>
        <position position="256"/>
    </location>
    <ligand>
        <name>substrate</name>
    </ligand>
</feature>
<comment type="catalytic activity">
    <reaction evidence="5">
        <text>4-phospho-D-erythronate + NAD(+) = (R)-3-hydroxy-2-oxo-4-phosphooxybutanoate + NADH + H(+)</text>
        <dbReference type="Rhea" id="RHEA:18829"/>
        <dbReference type="ChEBI" id="CHEBI:15378"/>
        <dbReference type="ChEBI" id="CHEBI:57540"/>
        <dbReference type="ChEBI" id="CHEBI:57945"/>
        <dbReference type="ChEBI" id="CHEBI:58538"/>
        <dbReference type="ChEBI" id="CHEBI:58766"/>
        <dbReference type="EC" id="1.1.1.290"/>
    </reaction>
</comment>
<comment type="caution">
    <text evidence="7">The sequence shown here is derived from an EMBL/GenBank/DDBJ whole genome shotgun (WGS) entry which is preliminary data.</text>
</comment>
<dbReference type="Gene3D" id="3.40.50.720">
    <property type="entry name" value="NAD(P)-binding Rossmann-like Domain"/>
    <property type="match status" value="2"/>
</dbReference>
<dbReference type="GO" id="GO:0005737">
    <property type="term" value="C:cytoplasm"/>
    <property type="evidence" value="ECO:0007669"/>
    <property type="project" value="UniProtKB-SubCell"/>
</dbReference>
<gene>
    <name evidence="5" type="primary">pdxB</name>
    <name evidence="7" type="ORF">IAB75_08335</name>
</gene>
<dbReference type="GO" id="GO:0008615">
    <property type="term" value="P:pyridoxine biosynthetic process"/>
    <property type="evidence" value="ECO:0007669"/>
    <property type="project" value="UniProtKB-UniRule"/>
</dbReference>
<keyword evidence="4 5" id="KW-0664">Pyridoxine biosynthesis</keyword>
<dbReference type="InterPro" id="IPR006140">
    <property type="entry name" value="D-isomer_DH_NAD-bd"/>
</dbReference>
<comment type="pathway">
    <text evidence="5">Cofactor biosynthesis; pyridoxine 5'-phosphate biosynthesis; pyridoxine 5'-phosphate from D-erythrose 4-phosphate: step 2/5.</text>
</comment>
<keyword evidence="1 5" id="KW-0963">Cytoplasm</keyword>
<feature type="active site" evidence="5">
    <location>
        <position position="208"/>
    </location>
</feature>
<dbReference type="HAMAP" id="MF_01825">
    <property type="entry name" value="PdxB"/>
    <property type="match status" value="1"/>
</dbReference>
<evidence type="ECO:0000313" key="8">
    <source>
        <dbReference type="Proteomes" id="UP000725002"/>
    </source>
</evidence>
<comment type="function">
    <text evidence="5">Catalyzes the oxidation of erythronate-4-phosphate to 3-hydroxy-2-oxo-4-phosphonooxybutanoate.</text>
</comment>
<feature type="domain" description="D-isomer specific 2-hydroxyacid dehydrogenase NAD-binding" evidence="6">
    <location>
        <begin position="117"/>
        <end position="254"/>
    </location>
</feature>
<feature type="binding site" evidence="5">
    <location>
        <position position="70"/>
    </location>
    <ligand>
        <name>substrate</name>
    </ligand>
</feature>
<dbReference type="SUPFAM" id="SSF51735">
    <property type="entry name" value="NAD(P)-binding Rossmann-fold domains"/>
    <property type="match status" value="1"/>
</dbReference>
<proteinExistence type="inferred from homology"/>
<evidence type="ECO:0000259" key="6">
    <source>
        <dbReference type="Pfam" id="PF02826"/>
    </source>
</evidence>
<dbReference type="InterPro" id="IPR020921">
    <property type="entry name" value="Erythronate-4-P_DHase"/>
</dbReference>
<evidence type="ECO:0000256" key="3">
    <source>
        <dbReference type="ARBA" id="ARBA00023027"/>
    </source>
</evidence>
<dbReference type="InterPro" id="IPR050418">
    <property type="entry name" value="D-iso_2-hydroxyacid_DH_PdxB"/>
</dbReference>
<keyword evidence="2 5" id="KW-0560">Oxidoreductase</keyword>
<reference evidence="7" key="1">
    <citation type="submission" date="2020-10" db="EMBL/GenBank/DDBJ databases">
        <authorList>
            <person name="Gilroy R."/>
        </authorList>
    </citation>
    <scope>NUCLEOTIDE SEQUENCE</scope>
    <source>
        <strain evidence="7">G3-8215</strain>
    </source>
</reference>
<name>A0A940II30_9BACT</name>
<dbReference type="CDD" id="cd12158">
    <property type="entry name" value="ErythrP_dh"/>
    <property type="match status" value="1"/>
</dbReference>
<dbReference type="PROSITE" id="PS00670">
    <property type="entry name" value="D_2_HYDROXYACID_DH_2"/>
    <property type="match status" value="1"/>
</dbReference>
<comment type="caution">
    <text evidence="5">Lacks conserved residue(s) required for the propagation of feature annotation.</text>
</comment>
<dbReference type="PROSITE" id="PS00065">
    <property type="entry name" value="D_2_HYDROXYACID_DH_1"/>
    <property type="match status" value="1"/>
</dbReference>
<comment type="subunit">
    <text evidence="5">Homodimer.</text>
</comment>
<evidence type="ECO:0000256" key="5">
    <source>
        <dbReference type="HAMAP-Rule" id="MF_01825"/>
    </source>
</evidence>
<feature type="binding site" evidence="5">
    <location>
        <position position="150"/>
    </location>
    <ligand>
        <name>NAD(+)</name>
        <dbReference type="ChEBI" id="CHEBI:57540"/>
    </ligand>
</feature>
<feature type="active site" description="Proton donor" evidence="5">
    <location>
        <position position="252"/>
    </location>
</feature>
<keyword evidence="3 5" id="KW-0520">NAD</keyword>
<feature type="binding site" evidence="5">
    <location>
        <position position="179"/>
    </location>
    <ligand>
        <name>NAD(+)</name>
        <dbReference type="ChEBI" id="CHEBI:57540"/>
    </ligand>
</feature>
<dbReference type="InterPro" id="IPR036291">
    <property type="entry name" value="NAD(P)-bd_dom_sf"/>
</dbReference>
<feature type="active site" evidence="5">
    <location>
        <position position="235"/>
    </location>
</feature>
<dbReference type="AlphaFoldDB" id="A0A940II30"/>
<evidence type="ECO:0000256" key="1">
    <source>
        <dbReference type="ARBA" id="ARBA00022490"/>
    </source>
</evidence>
<accession>A0A940II30</accession>
<reference evidence="7" key="2">
    <citation type="journal article" date="2021" name="PeerJ">
        <title>Extensive microbial diversity within the chicken gut microbiome revealed by metagenomics and culture.</title>
        <authorList>
            <person name="Gilroy R."/>
            <person name="Ravi A."/>
            <person name="Getino M."/>
            <person name="Pursley I."/>
            <person name="Horton D.L."/>
            <person name="Alikhan N.F."/>
            <person name="Baker D."/>
            <person name="Gharbi K."/>
            <person name="Hall N."/>
            <person name="Watson M."/>
            <person name="Adriaenssens E.M."/>
            <person name="Foster-Nyarko E."/>
            <person name="Jarju S."/>
            <person name="Secka A."/>
            <person name="Antonio M."/>
            <person name="Oren A."/>
            <person name="Chaudhuri R.R."/>
            <person name="La Ragione R."/>
            <person name="Hildebrand F."/>
            <person name="Pallen M.J."/>
        </authorList>
    </citation>
    <scope>NUCLEOTIDE SEQUENCE</scope>
    <source>
        <strain evidence="7">G3-8215</strain>
    </source>
</reference>
<dbReference type="Pfam" id="PF02826">
    <property type="entry name" value="2-Hacid_dh_C"/>
    <property type="match status" value="1"/>
</dbReference>
<dbReference type="Proteomes" id="UP000725002">
    <property type="component" value="Unassembled WGS sequence"/>
</dbReference>
<dbReference type="EC" id="1.1.1.290" evidence="5"/>
<dbReference type="InterPro" id="IPR029752">
    <property type="entry name" value="D-isomer_DH_CS1"/>
</dbReference>
<protein>
    <recommendedName>
        <fullName evidence="5">Erythronate-4-phosphate dehydrogenase</fullName>
        <ecNumber evidence="5">1.1.1.290</ecNumber>
    </recommendedName>
</protein>
<dbReference type="SUPFAM" id="SSF52283">
    <property type="entry name" value="Formate/glycerate dehydrogenase catalytic domain-like"/>
    <property type="match status" value="1"/>
</dbReference>
<dbReference type="PANTHER" id="PTHR43761">
    <property type="entry name" value="D-ISOMER SPECIFIC 2-HYDROXYACID DEHYDROGENASE FAMILY PROTEIN (AFU_ORTHOLOGUE AFUA_1G13630)"/>
    <property type="match status" value="1"/>
</dbReference>
<sequence>MERKIRIVADKNIPFLEGVFEPYADMVYIDGKDISREDVRDADALIIRTRTRCNASLLDGSRVSMIATATIGTDHIDFPYCEAHGIEIHNAEGCNAGGVMQYVFSALYGTASRKFIKLDSPVIGIIGVGNVGKKIEHMAGHLGFHVLRYDPPREAVEGPEGFSSLEHLLASSHIVTIHTPLDETTRKMADARFFAMMRPGAFFINAARGEVVDEDALMEAIPKLGPVIIDTWNNEPDINRELLDMVDIATPHIAGYSYQGKQNGTAFSVRAVAKHFGIVPLYDFFPQTESPDYEPVKLDLRGMNQGEITSVLQYNYPVFTDDFMLRMQPDRFEQLRSEYKYRREIYIE</sequence>
<dbReference type="PANTHER" id="PTHR43761:SF1">
    <property type="entry name" value="D-ISOMER SPECIFIC 2-HYDROXYACID DEHYDROGENASE CATALYTIC DOMAIN-CONTAINING PROTEIN-RELATED"/>
    <property type="match status" value="1"/>
</dbReference>
<comment type="subcellular location">
    <subcellularLocation>
        <location evidence="5">Cytoplasm</location>
    </subcellularLocation>
</comment>
<dbReference type="PROSITE" id="PS00671">
    <property type="entry name" value="D_2_HYDROXYACID_DH_3"/>
    <property type="match status" value="1"/>
</dbReference>
<evidence type="ECO:0000256" key="4">
    <source>
        <dbReference type="ARBA" id="ARBA00023096"/>
    </source>
</evidence>
<dbReference type="EMBL" id="JADILV010000058">
    <property type="protein sequence ID" value="MBO8484102.1"/>
    <property type="molecule type" value="Genomic_DNA"/>
</dbReference>
<evidence type="ECO:0000256" key="2">
    <source>
        <dbReference type="ARBA" id="ARBA00023002"/>
    </source>
</evidence>
<feature type="binding site" evidence="5">
    <location>
        <position position="230"/>
    </location>
    <ligand>
        <name>NAD(+)</name>
        <dbReference type="ChEBI" id="CHEBI:57540"/>
    </ligand>
</feature>
<dbReference type="InterPro" id="IPR029753">
    <property type="entry name" value="D-isomer_DH_CS"/>
</dbReference>
<comment type="similarity">
    <text evidence="5">Belongs to the D-isomer specific 2-hydroxyacid dehydrogenase family. PdxB subfamily.</text>
</comment>
<organism evidence="7 8">
    <name type="scientific">Candidatus Cryptobacteroides avicola</name>
    <dbReference type="NCBI Taxonomy" id="2840757"/>
    <lineage>
        <taxon>Bacteria</taxon>
        <taxon>Pseudomonadati</taxon>
        <taxon>Bacteroidota</taxon>
        <taxon>Bacteroidia</taxon>
        <taxon>Bacteroidales</taxon>
        <taxon>Candidatus Cryptobacteroides</taxon>
    </lineage>
</organism>
<feature type="binding site" evidence="5">
    <location>
        <position position="49"/>
    </location>
    <ligand>
        <name>substrate</name>
    </ligand>
</feature>
<evidence type="ECO:0000313" key="7">
    <source>
        <dbReference type="EMBL" id="MBO8484102.1"/>
    </source>
</evidence>
<dbReference type="GO" id="GO:0051287">
    <property type="term" value="F:NAD binding"/>
    <property type="evidence" value="ECO:0007669"/>
    <property type="project" value="InterPro"/>
</dbReference>
<feature type="binding site" evidence="5">
    <location>
        <position position="255"/>
    </location>
    <ligand>
        <name>NAD(+)</name>
        <dbReference type="ChEBI" id="CHEBI:57540"/>
    </ligand>
</feature>